<dbReference type="AlphaFoldDB" id="A0A3R8LW02"/>
<dbReference type="RefSeq" id="WP_125126317.1">
    <property type="nucleotide sequence ID" value="NZ_RHJS01000002.1"/>
</dbReference>
<dbReference type="InterPro" id="IPR017853">
    <property type="entry name" value="GH"/>
</dbReference>
<sequence>MDDFKNTEKAPEVRAKDLLGRMTWEEKLAQLQCVMVMDTEGMSELADKKYGIGEIMVQSAAEDPAKTAEVNRKIIHHVIENSRFGIPPILHAEALSGAVLPGAMVFPSAIGLGATFHPAAVEAMTDTISQQMRAAGYRQALSPVMDLGRDPRWGRIGETYGEDPALCAMMSVAFTKGLQGKDSEKEVAATGKHFLGYSYGDGGLNMSSNPITERDIREEYAKPFQAAISEAGLMSVMNSYGTLDHELVIGSEKILTSLLRDEMKFDGAVVSDYHSIDKLVSHRITEDMTEAGVKALKAGLDVECPMPVGYTEELLKWVESGKLDGAYIDRAVLRVLELKFKLGLFENPYPLDPEMVRNAFYSQEHERRSLQAARESIVMLKNEGILPLDKQKKKVAVIGPHADSPRLLFGCYTLPAAVDMGLSGALSEMAGMEEAAKKADTVERADTYEGSNVLREPEIVGQALAGMYGQTTPTILSCIKEKLADSEVTYEKGCEYAGYDRSGFAPAIQAAKEAEVAIVTAGGKYGWDGSCTVGEGIDSAGIGLTGGQAVANVIFGDYNPAGRLPVTAARNAGQIPVYAGQKTGNAYPAVRSKMSLCKYVEDCVEPLYPFGHGLSYSSFVYSDLHITDGAPCDGEIEVSLNITNVSDWDGEEVVQIYIEDVLTEMLRPNREFAGCDRIFLKAGETKTVEFRMKADQFAYLDQQMEWFVEAGEMKVYAGASSDDIRLTGKFRILDSGRIEGNRRGFYASVFETGFMD</sequence>
<evidence type="ECO:0000256" key="1">
    <source>
        <dbReference type="ARBA" id="ARBA00005336"/>
    </source>
</evidence>
<evidence type="ECO:0000256" key="2">
    <source>
        <dbReference type="ARBA" id="ARBA00022801"/>
    </source>
</evidence>
<dbReference type="Gene3D" id="3.40.50.1700">
    <property type="entry name" value="Glycoside hydrolase family 3 C-terminal domain"/>
    <property type="match status" value="2"/>
</dbReference>
<dbReference type="InterPro" id="IPR026891">
    <property type="entry name" value="Fn3-like"/>
</dbReference>
<evidence type="ECO:0000259" key="3">
    <source>
        <dbReference type="SMART" id="SM01217"/>
    </source>
</evidence>
<comment type="caution">
    <text evidence="4">The sequence shown here is derived from an EMBL/GenBank/DDBJ whole genome shotgun (WGS) entry which is preliminary data.</text>
</comment>
<dbReference type="InterPro" id="IPR051915">
    <property type="entry name" value="Cellulose_Degrad_GH3"/>
</dbReference>
<keyword evidence="2" id="KW-0378">Hydrolase</keyword>
<dbReference type="Pfam" id="PF14310">
    <property type="entry name" value="Fn3-like"/>
    <property type="match status" value="1"/>
</dbReference>
<dbReference type="PRINTS" id="PR00133">
    <property type="entry name" value="GLHYDRLASE3"/>
</dbReference>
<reference evidence="4" key="1">
    <citation type="submission" date="2018-10" db="EMBL/GenBank/DDBJ databases">
        <title>Schaedlerella arabinophila gen. nov. sp. nov., isolated from the mouse intestinal tract and comparative analysis with the genome of the closely related altered Schaedler flora strain ASF502.</title>
        <authorList>
            <person name="Miyake S."/>
            <person name="Soh M."/>
            <person name="Seedorf H."/>
        </authorList>
    </citation>
    <scope>NUCLEOTIDE SEQUENCE [LARGE SCALE GENOMIC DNA]</scope>
    <source>
        <strain evidence="4">DSM 106076</strain>
    </source>
</reference>
<dbReference type="InterPro" id="IPR002772">
    <property type="entry name" value="Glyco_hydro_3_C"/>
</dbReference>
<dbReference type="GO" id="GO:0008422">
    <property type="term" value="F:beta-glucosidase activity"/>
    <property type="evidence" value="ECO:0007669"/>
    <property type="project" value="TreeGrafter"/>
</dbReference>
<dbReference type="Pfam" id="PF01915">
    <property type="entry name" value="Glyco_hydro_3_C"/>
    <property type="match status" value="1"/>
</dbReference>
<dbReference type="FunFam" id="2.60.40.10:FF:000495">
    <property type="entry name" value="Periplasmic beta-glucosidase"/>
    <property type="match status" value="1"/>
</dbReference>
<dbReference type="GO" id="GO:0009251">
    <property type="term" value="P:glucan catabolic process"/>
    <property type="evidence" value="ECO:0007669"/>
    <property type="project" value="TreeGrafter"/>
</dbReference>
<protein>
    <submittedName>
        <fullName evidence="4">Beta-glucosidase</fullName>
    </submittedName>
</protein>
<dbReference type="PANTHER" id="PTHR30620">
    <property type="entry name" value="PERIPLASMIC BETA-GLUCOSIDASE-RELATED"/>
    <property type="match status" value="1"/>
</dbReference>
<feature type="domain" description="Fibronectin type III-like" evidence="3">
    <location>
        <begin position="652"/>
        <end position="721"/>
    </location>
</feature>
<dbReference type="SMART" id="SM01217">
    <property type="entry name" value="Fn3_like"/>
    <property type="match status" value="1"/>
</dbReference>
<dbReference type="Gene3D" id="2.60.40.10">
    <property type="entry name" value="Immunoglobulins"/>
    <property type="match status" value="1"/>
</dbReference>
<evidence type="ECO:0000313" key="5">
    <source>
        <dbReference type="Proteomes" id="UP000274920"/>
    </source>
</evidence>
<proteinExistence type="inferred from homology"/>
<accession>A0A3R8LW02</accession>
<dbReference type="InterPro" id="IPR001764">
    <property type="entry name" value="Glyco_hydro_3_N"/>
</dbReference>
<organism evidence="4 5">
    <name type="scientific">Schaedlerella arabinosiphila</name>
    <dbReference type="NCBI Taxonomy" id="2044587"/>
    <lineage>
        <taxon>Bacteria</taxon>
        <taxon>Bacillati</taxon>
        <taxon>Bacillota</taxon>
        <taxon>Clostridia</taxon>
        <taxon>Lachnospirales</taxon>
        <taxon>Lachnospiraceae</taxon>
        <taxon>Schaedlerella</taxon>
    </lineage>
</organism>
<dbReference type="InterPro" id="IPR013783">
    <property type="entry name" value="Ig-like_fold"/>
</dbReference>
<dbReference type="SUPFAM" id="SSF52279">
    <property type="entry name" value="Beta-D-glucan exohydrolase, C-terminal domain"/>
    <property type="match status" value="1"/>
</dbReference>
<dbReference type="Pfam" id="PF00933">
    <property type="entry name" value="Glyco_hydro_3"/>
    <property type="match status" value="1"/>
</dbReference>
<dbReference type="InterPro" id="IPR036962">
    <property type="entry name" value="Glyco_hydro_3_N_sf"/>
</dbReference>
<dbReference type="Gene3D" id="3.20.20.300">
    <property type="entry name" value="Glycoside hydrolase, family 3, N-terminal domain"/>
    <property type="match status" value="1"/>
</dbReference>
<name>A0A3R8LW02_9FIRM</name>
<dbReference type="SUPFAM" id="SSF51445">
    <property type="entry name" value="(Trans)glycosidases"/>
    <property type="match status" value="1"/>
</dbReference>
<dbReference type="InterPro" id="IPR036881">
    <property type="entry name" value="Glyco_hydro_3_C_sf"/>
</dbReference>
<dbReference type="PANTHER" id="PTHR30620:SF123">
    <property type="entry name" value="BETA-XYLOSIDASE"/>
    <property type="match status" value="1"/>
</dbReference>
<comment type="similarity">
    <text evidence="1">Belongs to the glycosyl hydrolase 3 family.</text>
</comment>
<gene>
    <name evidence="4" type="ORF">EBB54_03220</name>
</gene>
<evidence type="ECO:0000313" key="4">
    <source>
        <dbReference type="EMBL" id="RRK30499.1"/>
    </source>
</evidence>
<dbReference type="Proteomes" id="UP000274920">
    <property type="component" value="Unassembled WGS sequence"/>
</dbReference>
<dbReference type="EMBL" id="RHJS01000002">
    <property type="protein sequence ID" value="RRK30499.1"/>
    <property type="molecule type" value="Genomic_DNA"/>
</dbReference>
<keyword evidence="5" id="KW-1185">Reference proteome</keyword>